<keyword evidence="1" id="KW-0479">Metal-binding</keyword>
<evidence type="ECO:0000256" key="3">
    <source>
        <dbReference type="ARBA" id="ARBA00022833"/>
    </source>
</evidence>
<dbReference type="InterPro" id="IPR007588">
    <property type="entry name" value="Znf_FLYWCH"/>
</dbReference>
<feature type="coiled-coil region" evidence="4">
    <location>
        <begin position="16"/>
        <end position="43"/>
    </location>
</feature>
<evidence type="ECO:0000256" key="4">
    <source>
        <dbReference type="SAM" id="Coils"/>
    </source>
</evidence>
<sequence>MPFGSRGTSRGEGEEVRSFEQLADEHNELAQKAQEANDQILDKFFATKSEKGKDMLRRNGYEYIFDKASKTADGEFWKCPKKPYCPGRIIVQIHWLEEEGGQKFKVGKALNEQHNHASIDPSVRDAQNYLRLAAQAEQPHNTRRAVDMARQQMPTGVCAQNAPSSSTMARAYRNYIAKSKKPTMPKQTSKKSKKLAKAPVRMSWHWRQSENAKVKDLLIARQPFVQLIREITEQYMAIAHGPR</sequence>
<dbReference type="Pfam" id="PF04500">
    <property type="entry name" value="FLYWCH"/>
    <property type="match status" value="1"/>
</dbReference>
<reference evidence="7" key="1">
    <citation type="submission" date="2014-05" db="EMBL/GenBank/DDBJ databases">
        <title>The genome and life-stage specific transcriptomes of Globodera pallida elucidate key aspects of plant parasitism by a cyst nematode.</title>
        <authorList>
            <person name="Cotton J.A."/>
            <person name="Lilley C.J."/>
            <person name="Jones L.M."/>
            <person name="Kikuchi T."/>
            <person name="Reid A.J."/>
            <person name="Thorpe P."/>
            <person name="Tsai I.J."/>
            <person name="Beasley H."/>
            <person name="Blok V."/>
            <person name="Cock P.J.A."/>
            <person name="Van den Akker S.E."/>
            <person name="Holroyd N."/>
            <person name="Hunt M."/>
            <person name="Mantelin S."/>
            <person name="Naghra H."/>
            <person name="Pain A."/>
            <person name="Palomares-Rius J.E."/>
            <person name="Zarowiecki M."/>
            <person name="Berriman M."/>
            <person name="Jones J.T."/>
            <person name="Urwin P.E."/>
        </authorList>
    </citation>
    <scope>NUCLEOTIDE SEQUENCE [LARGE SCALE GENOMIC DNA]</scope>
    <source>
        <strain evidence="7">Lindley</strain>
    </source>
</reference>
<keyword evidence="2" id="KW-0863">Zinc-finger</keyword>
<keyword evidence="3" id="KW-0862">Zinc</keyword>
<reference evidence="8" key="2">
    <citation type="submission" date="2016-06" db="UniProtKB">
        <authorList>
            <consortium name="WormBaseParasite"/>
        </authorList>
    </citation>
    <scope>IDENTIFICATION</scope>
</reference>
<dbReference type="WBParaSite" id="GPLIN_000153300">
    <property type="protein sequence ID" value="GPLIN_000153300"/>
    <property type="gene ID" value="GPLIN_000153300"/>
</dbReference>
<dbReference type="Proteomes" id="UP000050741">
    <property type="component" value="Unassembled WGS sequence"/>
</dbReference>
<organism evidence="7 8">
    <name type="scientific">Globodera pallida</name>
    <name type="common">Potato cyst nematode worm</name>
    <name type="synonym">Heterodera pallida</name>
    <dbReference type="NCBI Taxonomy" id="36090"/>
    <lineage>
        <taxon>Eukaryota</taxon>
        <taxon>Metazoa</taxon>
        <taxon>Ecdysozoa</taxon>
        <taxon>Nematoda</taxon>
        <taxon>Chromadorea</taxon>
        <taxon>Rhabditida</taxon>
        <taxon>Tylenchina</taxon>
        <taxon>Tylenchomorpha</taxon>
        <taxon>Tylenchoidea</taxon>
        <taxon>Heteroderidae</taxon>
        <taxon>Heteroderinae</taxon>
        <taxon>Globodera</taxon>
    </lineage>
</organism>
<dbReference type="AlphaFoldDB" id="A0A183BLP8"/>
<keyword evidence="7" id="KW-1185">Reference proteome</keyword>
<name>A0A183BLP8_GLOPA</name>
<evidence type="ECO:0000259" key="6">
    <source>
        <dbReference type="Pfam" id="PF04500"/>
    </source>
</evidence>
<keyword evidence="4" id="KW-0175">Coiled coil</keyword>
<evidence type="ECO:0000313" key="8">
    <source>
        <dbReference type="WBParaSite" id="GPLIN_000153300"/>
    </source>
</evidence>
<feature type="compositionally biased region" description="Basic residues" evidence="5">
    <location>
        <begin position="180"/>
        <end position="196"/>
    </location>
</feature>
<dbReference type="Gene3D" id="2.20.25.240">
    <property type="match status" value="1"/>
</dbReference>
<feature type="domain" description="FLYWCH-type" evidence="6">
    <location>
        <begin position="47"/>
        <end position="116"/>
    </location>
</feature>
<proteinExistence type="predicted"/>
<evidence type="ECO:0000256" key="2">
    <source>
        <dbReference type="ARBA" id="ARBA00022771"/>
    </source>
</evidence>
<feature type="region of interest" description="Disordered" evidence="5">
    <location>
        <begin position="180"/>
        <end position="202"/>
    </location>
</feature>
<evidence type="ECO:0000256" key="1">
    <source>
        <dbReference type="ARBA" id="ARBA00022723"/>
    </source>
</evidence>
<accession>A0A183BLP8</accession>
<evidence type="ECO:0000256" key="5">
    <source>
        <dbReference type="SAM" id="MobiDB-lite"/>
    </source>
</evidence>
<protein>
    <submittedName>
        <fullName evidence="8">FLYWCH-type domain-containing protein</fullName>
    </submittedName>
</protein>
<dbReference type="GO" id="GO:0008270">
    <property type="term" value="F:zinc ion binding"/>
    <property type="evidence" value="ECO:0007669"/>
    <property type="project" value="UniProtKB-KW"/>
</dbReference>
<evidence type="ECO:0000313" key="7">
    <source>
        <dbReference type="Proteomes" id="UP000050741"/>
    </source>
</evidence>